<keyword evidence="2" id="KW-1185">Reference proteome</keyword>
<dbReference type="RefSeq" id="WP_091985901.1">
    <property type="nucleotide sequence ID" value="NZ_FOLO01000025.1"/>
</dbReference>
<sequence>MLVYDKAQRLEPTLKEAIQDKNTGNVSGFRYWFKLPEQGRLIVKVQENSLWEGKDGTHALPLPARKYSSGKLVSNKDDDYWVIAKSQ</sequence>
<dbReference type="EMBL" id="FOLO01000025">
    <property type="protein sequence ID" value="SFC96044.1"/>
    <property type="molecule type" value="Genomic_DNA"/>
</dbReference>
<gene>
    <name evidence="1" type="ORF">SAMN02745724_03047</name>
</gene>
<name>A0A1I1NEA0_9GAMM</name>
<evidence type="ECO:0000313" key="1">
    <source>
        <dbReference type="EMBL" id="SFC96044.1"/>
    </source>
</evidence>
<dbReference type="AlphaFoldDB" id="A0A1I1NEA0"/>
<dbReference type="OrthoDB" id="9816043at2"/>
<evidence type="ECO:0000313" key="2">
    <source>
        <dbReference type="Proteomes" id="UP000198862"/>
    </source>
</evidence>
<organism evidence="1 2">
    <name type="scientific">Pseudoalteromonas denitrificans DSM 6059</name>
    <dbReference type="NCBI Taxonomy" id="1123010"/>
    <lineage>
        <taxon>Bacteria</taxon>
        <taxon>Pseudomonadati</taxon>
        <taxon>Pseudomonadota</taxon>
        <taxon>Gammaproteobacteria</taxon>
        <taxon>Alteromonadales</taxon>
        <taxon>Pseudoalteromonadaceae</taxon>
        <taxon>Pseudoalteromonas</taxon>
    </lineage>
</organism>
<reference evidence="1 2" key="1">
    <citation type="submission" date="2016-10" db="EMBL/GenBank/DDBJ databases">
        <authorList>
            <person name="de Groot N.N."/>
        </authorList>
    </citation>
    <scope>NUCLEOTIDE SEQUENCE [LARGE SCALE GENOMIC DNA]</scope>
    <source>
        <strain evidence="1 2">DSM 6059</strain>
    </source>
</reference>
<protein>
    <submittedName>
        <fullName evidence="1">Uncharacterized protein</fullName>
    </submittedName>
</protein>
<proteinExistence type="predicted"/>
<accession>A0A1I1NEA0</accession>
<dbReference type="STRING" id="1123010.SAMN02745724_03047"/>
<dbReference type="Proteomes" id="UP000198862">
    <property type="component" value="Unassembled WGS sequence"/>
</dbReference>